<dbReference type="HOGENOM" id="CLU_678103_0_0_1"/>
<dbReference type="AlphaFoldDB" id="A0A0D0DWS0"/>
<name>A0A0D0DWS0_9AGAM</name>
<organism evidence="2 3">
    <name type="scientific">Paxillus rubicundulus Ve08.2h10</name>
    <dbReference type="NCBI Taxonomy" id="930991"/>
    <lineage>
        <taxon>Eukaryota</taxon>
        <taxon>Fungi</taxon>
        <taxon>Dikarya</taxon>
        <taxon>Basidiomycota</taxon>
        <taxon>Agaricomycotina</taxon>
        <taxon>Agaricomycetes</taxon>
        <taxon>Agaricomycetidae</taxon>
        <taxon>Boletales</taxon>
        <taxon>Paxilineae</taxon>
        <taxon>Paxillaceae</taxon>
        <taxon>Paxillus</taxon>
    </lineage>
</organism>
<dbReference type="Proteomes" id="UP000054538">
    <property type="component" value="Unassembled WGS sequence"/>
</dbReference>
<feature type="compositionally biased region" description="Polar residues" evidence="1">
    <location>
        <begin position="271"/>
        <end position="285"/>
    </location>
</feature>
<gene>
    <name evidence="2" type="ORF">PAXRUDRAFT_454127</name>
</gene>
<feature type="compositionally biased region" description="Basic and acidic residues" evidence="1">
    <location>
        <begin position="286"/>
        <end position="296"/>
    </location>
</feature>
<dbReference type="InParanoid" id="A0A0D0DWS0"/>
<feature type="region of interest" description="Disordered" evidence="1">
    <location>
        <begin position="1"/>
        <end position="79"/>
    </location>
</feature>
<proteinExistence type="predicted"/>
<keyword evidence="3" id="KW-1185">Reference proteome</keyword>
<reference evidence="2 3" key="1">
    <citation type="submission" date="2014-04" db="EMBL/GenBank/DDBJ databases">
        <authorList>
            <consortium name="DOE Joint Genome Institute"/>
            <person name="Kuo A."/>
            <person name="Kohler A."/>
            <person name="Jargeat P."/>
            <person name="Nagy L.G."/>
            <person name="Floudas D."/>
            <person name="Copeland A."/>
            <person name="Barry K.W."/>
            <person name="Cichocki N."/>
            <person name="Veneault-Fourrey C."/>
            <person name="LaButti K."/>
            <person name="Lindquist E.A."/>
            <person name="Lipzen A."/>
            <person name="Lundell T."/>
            <person name="Morin E."/>
            <person name="Murat C."/>
            <person name="Sun H."/>
            <person name="Tunlid A."/>
            <person name="Henrissat B."/>
            <person name="Grigoriev I.V."/>
            <person name="Hibbett D.S."/>
            <person name="Martin F."/>
            <person name="Nordberg H.P."/>
            <person name="Cantor M.N."/>
            <person name="Hua S.X."/>
        </authorList>
    </citation>
    <scope>NUCLEOTIDE SEQUENCE [LARGE SCALE GENOMIC DNA]</scope>
    <source>
        <strain evidence="2 3">Ve08.2h10</strain>
    </source>
</reference>
<feature type="compositionally biased region" description="Low complexity" evidence="1">
    <location>
        <begin position="1"/>
        <end position="18"/>
    </location>
</feature>
<accession>A0A0D0DWS0</accession>
<evidence type="ECO:0000313" key="2">
    <source>
        <dbReference type="EMBL" id="KIK94376.1"/>
    </source>
</evidence>
<feature type="region of interest" description="Disordered" evidence="1">
    <location>
        <begin position="271"/>
        <end position="326"/>
    </location>
</feature>
<dbReference type="OrthoDB" id="3168445at2759"/>
<feature type="region of interest" description="Disordered" evidence="1">
    <location>
        <begin position="176"/>
        <end position="211"/>
    </location>
</feature>
<feature type="compositionally biased region" description="Polar residues" evidence="1">
    <location>
        <begin position="31"/>
        <end position="51"/>
    </location>
</feature>
<dbReference type="EMBL" id="KN825112">
    <property type="protein sequence ID" value="KIK94376.1"/>
    <property type="molecule type" value="Genomic_DNA"/>
</dbReference>
<evidence type="ECO:0000256" key="1">
    <source>
        <dbReference type="SAM" id="MobiDB-lite"/>
    </source>
</evidence>
<feature type="compositionally biased region" description="Low complexity" evidence="1">
    <location>
        <begin position="176"/>
        <end position="188"/>
    </location>
</feature>
<reference evidence="3" key="2">
    <citation type="submission" date="2015-01" db="EMBL/GenBank/DDBJ databases">
        <title>Evolutionary Origins and Diversification of the Mycorrhizal Mutualists.</title>
        <authorList>
            <consortium name="DOE Joint Genome Institute"/>
            <consortium name="Mycorrhizal Genomics Consortium"/>
            <person name="Kohler A."/>
            <person name="Kuo A."/>
            <person name="Nagy L.G."/>
            <person name="Floudas D."/>
            <person name="Copeland A."/>
            <person name="Barry K.W."/>
            <person name="Cichocki N."/>
            <person name="Veneault-Fourrey C."/>
            <person name="LaButti K."/>
            <person name="Lindquist E.A."/>
            <person name="Lipzen A."/>
            <person name="Lundell T."/>
            <person name="Morin E."/>
            <person name="Murat C."/>
            <person name="Riley R."/>
            <person name="Ohm R."/>
            <person name="Sun H."/>
            <person name="Tunlid A."/>
            <person name="Henrissat B."/>
            <person name="Grigoriev I.V."/>
            <person name="Hibbett D.S."/>
            <person name="Martin F."/>
        </authorList>
    </citation>
    <scope>NUCLEOTIDE SEQUENCE [LARGE SCALE GENOMIC DNA]</scope>
    <source>
        <strain evidence="3">Ve08.2h10</strain>
    </source>
</reference>
<sequence>MTTNTLPPSLSLQPSRPSAKPTFLRRVRSKLNISIPSSKPHTSGLQSQPPRTSREDAKSPSWLPRSPRVALPNTPSLPNAFVSKESREAALRERGLLPPRKDLSEQERVADERLGCAPLPFGAAVDGFSEAEQFKEEWLAMNRASQSGASDCALIALPHLENVVTRSKSMLELPSLSSSACSSPVGSRRSSEGKTDFAPAGRPSISSSVPPLSTSSYLEVLHEDPSEQGPITPPPPFTSVGLPIIISTPVEEDFPSSHAFAESPVSCSFRSHLTAPGSASQSQLQLDERSSEDKIRTCFSPSATRRRTTDSGDRRRRPIGSTLSKFGTNSLTNLRRSVVGSLRIPSSTTLSTLDLPPSPTHSSHLAAQVPRTAISPTMHSRGSILLETRDIEDAESRRLSELAFLD</sequence>
<evidence type="ECO:0000313" key="3">
    <source>
        <dbReference type="Proteomes" id="UP000054538"/>
    </source>
</evidence>
<protein>
    <submittedName>
        <fullName evidence="2">Uncharacterized protein</fullName>
    </submittedName>
</protein>